<comment type="caution">
    <text evidence="1">The sequence shown here is derived from an EMBL/GenBank/DDBJ whole genome shotgun (WGS) entry which is preliminary data.</text>
</comment>
<gene>
    <name evidence="1" type="ORF">F2Q69_00039254</name>
</gene>
<reference evidence="1" key="1">
    <citation type="submission" date="2019-12" db="EMBL/GenBank/DDBJ databases">
        <title>Genome sequencing and annotation of Brassica cretica.</title>
        <authorList>
            <person name="Studholme D.J."/>
            <person name="Sarris P."/>
        </authorList>
    </citation>
    <scope>NUCLEOTIDE SEQUENCE</scope>
    <source>
        <strain evidence="1">PFS-109/04</strain>
        <tissue evidence="1">Leaf</tissue>
    </source>
</reference>
<sequence length="80" mass="9135">MRSHSTILFMDVALEACKFEILCSLRAVETLRRVSCYKDSTMKEDCICAFGHLCRYDYNTTACKKVADDMGNISLKKIVE</sequence>
<evidence type="ECO:0000313" key="2">
    <source>
        <dbReference type="Proteomes" id="UP000712600"/>
    </source>
</evidence>
<proteinExistence type="predicted"/>
<evidence type="ECO:0000313" key="1">
    <source>
        <dbReference type="EMBL" id="KAF3604085.1"/>
    </source>
</evidence>
<dbReference type="AlphaFoldDB" id="A0A8S9SUT1"/>
<protein>
    <submittedName>
        <fullName evidence="1">Uncharacterized protein</fullName>
    </submittedName>
</protein>
<dbReference type="Proteomes" id="UP000712600">
    <property type="component" value="Unassembled WGS sequence"/>
</dbReference>
<organism evidence="1 2">
    <name type="scientific">Brassica cretica</name>
    <name type="common">Mustard</name>
    <dbReference type="NCBI Taxonomy" id="69181"/>
    <lineage>
        <taxon>Eukaryota</taxon>
        <taxon>Viridiplantae</taxon>
        <taxon>Streptophyta</taxon>
        <taxon>Embryophyta</taxon>
        <taxon>Tracheophyta</taxon>
        <taxon>Spermatophyta</taxon>
        <taxon>Magnoliopsida</taxon>
        <taxon>eudicotyledons</taxon>
        <taxon>Gunneridae</taxon>
        <taxon>Pentapetalae</taxon>
        <taxon>rosids</taxon>
        <taxon>malvids</taxon>
        <taxon>Brassicales</taxon>
        <taxon>Brassicaceae</taxon>
        <taxon>Brassiceae</taxon>
        <taxon>Brassica</taxon>
    </lineage>
</organism>
<accession>A0A8S9SUT1</accession>
<dbReference type="EMBL" id="QGKX02000004">
    <property type="protein sequence ID" value="KAF3604085.1"/>
    <property type="molecule type" value="Genomic_DNA"/>
</dbReference>
<name>A0A8S9SUT1_BRACR</name>